<comment type="caution">
    <text evidence="4">The sequence shown here is derived from an EMBL/GenBank/DDBJ whole genome shotgun (WGS) entry which is preliminary data.</text>
</comment>
<dbReference type="NCBIfam" id="TIGR00756">
    <property type="entry name" value="PPR"/>
    <property type="match status" value="2"/>
</dbReference>
<dbReference type="EMBL" id="JAYWIO010000004">
    <property type="protein sequence ID" value="KAK7269109.1"/>
    <property type="molecule type" value="Genomic_DNA"/>
</dbReference>
<protein>
    <recommendedName>
        <fullName evidence="6">Pentatricopeptide repeat-containing protein</fullName>
    </recommendedName>
</protein>
<proteinExistence type="inferred from homology"/>
<evidence type="ECO:0000256" key="2">
    <source>
        <dbReference type="ARBA" id="ARBA00022737"/>
    </source>
</evidence>
<dbReference type="Pfam" id="PF13041">
    <property type="entry name" value="PPR_2"/>
    <property type="match status" value="1"/>
</dbReference>
<comment type="similarity">
    <text evidence="1">Belongs to the PPR family. P subfamily.</text>
</comment>
<dbReference type="Proteomes" id="UP001372338">
    <property type="component" value="Unassembled WGS sequence"/>
</dbReference>
<dbReference type="Gene3D" id="1.25.40.10">
    <property type="entry name" value="Tetratricopeptide repeat domain"/>
    <property type="match status" value="1"/>
</dbReference>
<dbReference type="AlphaFoldDB" id="A0AAN9I8T8"/>
<keyword evidence="5" id="KW-1185">Reference proteome</keyword>
<evidence type="ECO:0000313" key="4">
    <source>
        <dbReference type="EMBL" id="KAK7269109.1"/>
    </source>
</evidence>
<feature type="repeat" description="PPR" evidence="3">
    <location>
        <begin position="104"/>
        <end position="138"/>
    </location>
</feature>
<evidence type="ECO:0000313" key="5">
    <source>
        <dbReference type="Proteomes" id="UP001372338"/>
    </source>
</evidence>
<accession>A0AAN9I8T8</accession>
<evidence type="ECO:0008006" key="6">
    <source>
        <dbReference type="Google" id="ProtNLM"/>
    </source>
</evidence>
<sequence>MASSTLPSSNRFLHTAFYRTMSKFPTLLPNHSPTLLMRSFTHSNDVDQALESFKHMLCVRYKQPILRPPIIEFNKILVSLVKLKEFATAISLFKQLDLKGIRPDMVTFNTMINCFFHITQLDSAFSVFANILKIGYHPDVRALKNTMSKGLYLNGGVEISHIIRGTSIAQPTIGT</sequence>
<evidence type="ECO:0000256" key="1">
    <source>
        <dbReference type="ARBA" id="ARBA00007626"/>
    </source>
</evidence>
<gene>
    <name evidence="4" type="ORF">RIF29_21825</name>
</gene>
<evidence type="ECO:0000256" key="3">
    <source>
        <dbReference type="PROSITE-ProRule" id="PRU00708"/>
    </source>
</evidence>
<dbReference type="PANTHER" id="PTHR47941">
    <property type="entry name" value="PENTATRICOPEPTIDE REPEAT-CONTAINING PROTEIN 3, MITOCHONDRIAL"/>
    <property type="match status" value="1"/>
</dbReference>
<dbReference type="InterPro" id="IPR002885">
    <property type="entry name" value="PPR_rpt"/>
</dbReference>
<name>A0AAN9I8T8_CROPI</name>
<dbReference type="InterPro" id="IPR011990">
    <property type="entry name" value="TPR-like_helical_dom_sf"/>
</dbReference>
<keyword evidence="2" id="KW-0677">Repeat</keyword>
<organism evidence="4 5">
    <name type="scientific">Crotalaria pallida</name>
    <name type="common">Smooth rattlebox</name>
    <name type="synonym">Crotalaria striata</name>
    <dbReference type="NCBI Taxonomy" id="3830"/>
    <lineage>
        <taxon>Eukaryota</taxon>
        <taxon>Viridiplantae</taxon>
        <taxon>Streptophyta</taxon>
        <taxon>Embryophyta</taxon>
        <taxon>Tracheophyta</taxon>
        <taxon>Spermatophyta</taxon>
        <taxon>Magnoliopsida</taxon>
        <taxon>eudicotyledons</taxon>
        <taxon>Gunneridae</taxon>
        <taxon>Pentapetalae</taxon>
        <taxon>rosids</taxon>
        <taxon>fabids</taxon>
        <taxon>Fabales</taxon>
        <taxon>Fabaceae</taxon>
        <taxon>Papilionoideae</taxon>
        <taxon>50 kb inversion clade</taxon>
        <taxon>genistoids sensu lato</taxon>
        <taxon>core genistoids</taxon>
        <taxon>Crotalarieae</taxon>
        <taxon>Crotalaria</taxon>
    </lineage>
</organism>
<dbReference type="Pfam" id="PF01535">
    <property type="entry name" value="PPR"/>
    <property type="match status" value="1"/>
</dbReference>
<reference evidence="4 5" key="1">
    <citation type="submission" date="2024-01" db="EMBL/GenBank/DDBJ databases">
        <title>The genomes of 5 underutilized Papilionoideae crops provide insights into root nodulation and disease resistanc.</title>
        <authorList>
            <person name="Yuan L."/>
        </authorList>
    </citation>
    <scope>NUCLEOTIDE SEQUENCE [LARGE SCALE GENOMIC DNA]</scope>
    <source>
        <strain evidence="4">ZHUSHIDOU_FW_LH</strain>
        <tissue evidence="4">Leaf</tissue>
    </source>
</reference>
<dbReference type="PROSITE" id="PS51375">
    <property type="entry name" value="PPR"/>
    <property type="match status" value="1"/>
</dbReference>